<feature type="compositionally biased region" description="Low complexity" evidence="5">
    <location>
        <begin position="76"/>
        <end position="87"/>
    </location>
</feature>
<feature type="compositionally biased region" description="Basic and acidic residues" evidence="5">
    <location>
        <begin position="56"/>
        <end position="66"/>
    </location>
</feature>
<protein>
    <recommendedName>
        <fullName evidence="6">Up-regulated during septation protein 1 domain-containing protein</fullName>
    </recommendedName>
</protein>
<evidence type="ECO:0000256" key="4">
    <source>
        <dbReference type="SAM" id="Coils"/>
    </source>
</evidence>
<gene>
    <name evidence="7" type="ORF">MVEN_01201700</name>
</gene>
<dbReference type="PANTHER" id="PTHR18921">
    <property type="entry name" value="MYOSIN HEAVY CHAIN - RELATED"/>
    <property type="match status" value="1"/>
</dbReference>
<dbReference type="PANTHER" id="PTHR18921:SF2">
    <property type="entry name" value="THYROID RECEPTOR-INTERACTING PROTEIN 11"/>
    <property type="match status" value="1"/>
</dbReference>
<feature type="compositionally biased region" description="Pro residues" evidence="5">
    <location>
        <begin position="19"/>
        <end position="39"/>
    </location>
</feature>
<dbReference type="EMBL" id="JACAZI010000009">
    <property type="protein sequence ID" value="KAF7352376.1"/>
    <property type="molecule type" value="Genomic_DNA"/>
</dbReference>
<evidence type="ECO:0000256" key="2">
    <source>
        <dbReference type="ARBA" id="ARBA00023034"/>
    </source>
</evidence>
<dbReference type="Proteomes" id="UP000620124">
    <property type="component" value="Unassembled WGS sequence"/>
</dbReference>
<feature type="coiled-coil region" evidence="4">
    <location>
        <begin position="299"/>
        <end position="432"/>
    </location>
</feature>
<dbReference type="OrthoDB" id="5569911at2759"/>
<feature type="domain" description="Up-regulated during septation protein 1" evidence="6">
    <location>
        <begin position="164"/>
        <end position="226"/>
    </location>
</feature>
<comment type="caution">
    <text evidence="7">The sequence shown here is derived from an EMBL/GenBank/DDBJ whole genome shotgun (WGS) entry which is preliminary data.</text>
</comment>
<keyword evidence="8" id="KW-1185">Reference proteome</keyword>
<evidence type="ECO:0000313" key="8">
    <source>
        <dbReference type="Proteomes" id="UP000620124"/>
    </source>
</evidence>
<dbReference type="Pfam" id="PF15456">
    <property type="entry name" value="Uds1"/>
    <property type="match status" value="2"/>
</dbReference>
<evidence type="ECO:0000256" key="1">
    <source>
        <dbReference type="ARBA" id="ARBA00004555"/>
    </source>
</evidence>
<sequence length="853" mass="92230">MNGFGGVRRFLASATATASPPPADPPPLKPGAPTWPPQSPTAATTPLSPTTAPLSLRKDKQDESETPRSPARVQKPLSNGLPSNPSPTKQSPIKQLPSPLSRVPPATMRLSTSRIATQSALNTRDELLISLLASEAVVDSRDFEILSSEEVEELKKEQQVLIFRDAALSLSRVNAAHKKVSKQSEEQLEAANKRVEAAERELHRVSDRTNDIHKRLLEHRAGVLSFSVRSMERKMAPADSNNNDSGYNTPSGTRSPTGSSVSGATSGRGAAARFDGAHFFAGHENSVVPTGKDPAPASVLALEEKLKSATDALAASSAKQAELARELAAARAEKEAVEAARAEELQSAQDTIAALERELPRLEGMDEEMQTLAQEKAAWEEERAALMREREEERAALQDETERMRGEDAIALQRAQEELDDGVSTLRALVKQFGIPLFSRDPTLSALVSALESHVQGLSTNVEAHAAAQAEWEVLRRKLEEDVRSGLDKREALSREVEEARREREDARKEIRAIELRVQTDRANDTLTPLPSPSPKDFTGDTKQLIALLQPLWAILPSPEARAAKFGQQRFRAGSGSVSPTPPMSPSPSSLSDLDVRSLKALYDPRTPSSPTPGANGAFSVEAFAARVQALITDDRALIERLVRFAQAHDLLKKNAERAQKLAQEGSVALETYQKQVRTLEERNMDLAGKVSALQEEVGQLRGAVDRAQAEKREVETSAAEQAATVRAAAGGEQRAEREDVGTGGGGGGGARGDKEAARDAACGDARGAGYRAGRDRAYEHVGAGTAHGAARRAQHSPGGEREAARPDTRYQEMIPYVLHPFFHMYSNFSLASSPLILHLTQHLTVVAFVVLR</sequence>
<evidence type="ECO:0000313" key="7">
    <source>
        <dbReference type="EMBL" id="KAF7352376.1"/>
    </source>
</evidence>
<dbReference type="GO" id="GO:0005794">
    <property type="term" value="C:Golgi apparatus"/>
    <property type="evidence" value="ECO:0007669"/>
    <property type="project" value="UniProtKB-SubCell"/>
</dbReference>
<feature type="compositionally biased region" description="Low complexity" evidence="5">
    <location>
        <begin position="719"/>
        <end position="733"/>
    </location>
</feature>
<accession>A0A8H7CY99</accession>
<feature type="region of interest" description="Disordered" evidence="5">
    <location>
        <begin position="709"/>
        <end position="757"/>
    </location>
</feature>
<feature type="domain" description="Up-regulated during septation protein 1" evidence="6">
    <location>
        <begin position="129"/>
        <end position="161"/>
    </location>
</feature>
<organism evidence="7 8">
    <name type="scientific">Mycena venus</name>
    <dbReference type="NCBI Taxonomy" id="2733690"/>
    <lineage>
        <taxon>Eukaryota</taxon>
        <taxon>Fungi</taxon>
        <taxon>Dikarya</taxon>
        <taxon>Basidiomycota</taxon>
        <taxon>Agaricomycotina</taxon>
        <taxon>Agaricomycetes</taxon>
        <taxon>Agaricomycetidae</taxon>
        <taxon>Agaricales</taxon>
        <taxon>Marasmiineae</taxon>
        <taxon>Mycenaceae</taxon>
        <taxon>Mycena</taxon>
    </lineage>
</organism>
<reference evidence="7" key="1">
    <citation type="submission" date="2020-05" db="EMBL/GenBank/DDBJ databases">
        <title>Mycena genomes resolve the evolution of fungal bioluminescence.</title>
        <authorList>
            <person name="Tsai I.J."/>
        </authorList>
    </citation>
    <scope>NUCLEOTIDE SEQUENCE</scope>
    <source>
        <strain evidence="7">CCC161011</strain>
    </source>
</reference>
<comment type="subcellular location">
    <subcellularLocation>
        <location evidence="1">Golgi apparatus</location>
    </subcellularLocation>
</comment>
<dbReference type="GO" id="GO:0007030">
    <property type="term" value="P:Golgi organization"/>
    <property type="evidence" value="ECO:0007669"/>
    <property type="project" value="TreeGrafter"/>
</dbReference>
<feature type="compositionally biased region" description="Low complexity" evidence="5">
    <location>
        <begin position="40"/>
        <end position="55"/>
    </location>
</feature>
<evidence type="ECO:0000259" key="6">
    <source>
        <dbReference type="Pfam" id="PF15456"/>
    </source>
</evidence>
<feature type="region of interest" description="Disordered" evidence="5">
    <location>
        <begin position="1"/>
        <end position="106"/>
    </location>
</feature>
<feature type="coiled-coil region" evidence="4">
    <location>
        <begin position="174"/>
        <end position="208"/>
    </location>
</feature>
<feature type="coiled-coil region" evidence="4">
    <location>
        <begin position="476"/>
        <end position="524"/>
    </location>
</feature>
<dbReference type="AlphaFoldDB" id="A0A8H7CY99"/>
<feature type="region of interest" description="Disordered" evidence="5">
    <location>
        <begin position="236"/>
        <end position="269"/>
    </location>
</feature>
<feature type="compositionally biased region" description="Gly residues" evidence="5">
    <location>
        <begin position="742"/>
        <end position="751"/>
    </location>
</feature>
<feature type="compositionally biased region" description="Basic and acidic residues" evidence="5">
    <location>
        <begin position="799"/>
        <end position="808"/>
    </location>
</feature>
<dbReference type="InterPro" id="IPR029191">
    <property type="entry name" value="Uds1"/>
</dbReference>
<proteinExistence type="predicted"/>
<evidence type="ECO:0000256" key="5">
    <source>
        <dbReference type="SAM" id="MobiDB-lite"/>
    </source>
</evidence>
<feature type="region of interest" description="Disordered" evidence="5">
    <location>
        <begin position="784"/>
        <end position="808"/>
    </location>
</feature>
<keyword evidence="3 4" id="KW-0175">Coiled coil</keyword>
<feature type="compositionally biased region" description="Low complexity" evidence="5">
    <location>
        <begin position="249"/>
        <end position="269"/>
    </location>
</feature>
<dbReference type="GO" id="GO:0006888">
    <property type="term" value="P:endoplasmic reticulum to Golgi vesicle-mediated transport"/>
    <property type="evidence" value="ECO:0007669"/>
    <property type="project" value="TreeGrafter"/>
</dbReference>
<keyword evidence="2" id="KW-0333">Golgi apparatus</keyword>
<feature type="compositionally biased region" description="Polar residues" evidence="5">
    <location>
        <begin position="239"/>
        <end position="248"/>
    </location>
</feature>
<dbReference type="GO" id="GO:0031267">
    <property type="term" value="F:small GTPase binding"/>
    <property type="evidence" value="ECO:0007669"/>
    <property type="project" value="TreeGrafter"/>
</dbReference>
<evidence type="ECO:0000256" key="3">
    <source>
        <dbReference type="ARBA" id="ARBA00023054"/>
    </source>
</evidence>
<name>A0A8H7CY99_9AGAR</name>
<feature type="region of interest" description="Disordered" evidence="5">
    <location>
        <begin position="570"/>
        <end position="593"/>
    </location>
</feature>